<organism evidence="3 4">
    <name type="scientific">Paraburkholderia denitrificans</name>
    <dbReference type="NCBI Taxonomy" id="694025"/>
    <lineage>
        <taxon>Bacteria</taxon>
        <taxon>Pseudomonadati</taxon>
        <taxon>Pseudomonadota</taxon>
        <taxon>Betaproteobacteria</taxon>
        <taxon>Burkholderiales</taxon>
        <taxon>Burkholderiaceae</taxon>
        <taxon>Paraburkholderia</taxon>
    </lineage>
</organism>
<evidence type="ECO:0000313" key="3">
    <source>
        <dbReference type="EMBL" id="MFC5427452.1"/>
    </source>
</evidence>
<dbReference type="EMBL" id="JBHSMP010000004">
    <property type="protein sequence ID" value="MFC5427452.1"/>
    <property type="molecule type" value="Genomic_DNA"/>
</dbReference>
<accession>A0ABW0J361</accession>
<dbReference type="Gene3D" id="3.90.1300.10">
    <property type="entry name" value="Amidase signature (AS) domain"/>
    <property type="match status" value="1"/>
</dbReference>
<dbReference type="InterPro" id="IPR023631">
    <property type="entry name" value="Amidase_dom"/>
</dbReference>
<dbReference type="InterPro" id="IPR020556">
    <property type="entry name" value="Amidase_CS"/>
</dbReference>
<proteinExistence type="inferred from homology"/>
<dbReference type="RefSeq" id="WP_377708872.1">
    <property type="nucleotide sequence ID" value="NZ_JBHSMP010000004.1"/>
</dbReference>
<reference evidence="4" key="1">
    <citation type="journal article" date="2019" name="Int. J. Syst. Evol. Microbiol.">
        <title>The Global Catalogue of Microorganisms (GCM) 10K type strain sequencing project: providing services to taxonomists for standard genome sequencing and annotation.</title>
        <authorList>
            <consortium name="The Broad Institute Genomics Platform"/>
            <consortium name="The Broad Institute Genome Sequencing Center for Infectious Disease"/>
            <person name="Wu L."/>
            <person name="Ma J."/>
        </authorList>
    </citation>
    <scope>NUCLEOTIDE SEQUENCE [LARGE SCALE GENOMIC DNA]</scope>
    <source>
        <strain evidence="4">CCUG 56042</strain>
    </source>
</reference>
<comment type="similarity">
    <text evidence="1">Belongs to the amidase family.</text>
</comment>
<name>A0ABW0J361_9BURK</name>
<dbReference type="SUPFAM" id="SSF75304">
    <property type="entry name" value="Amidase signature (AS) enzymes"/>
    <property type="match status" value="1"/>
</dbReference>
<evidence type="ECO:0000256" key="1">
    <source>
        <dbReference type="ARBA" id="ARBA00009199"/>
    </source>
</evidence>
<evidence type="ECO:0000313" key="4">
    <source>
        <dbReference type="Proteomes" id="UP001596103"/>
    </source>
</evidence>
<dbReference type="PROSITE" id="PS00571">
    <property type="entry name" value="AMIDASES"/>
    <property type="match status" value="1"/>
</dbReference>
<gene>
    <name evidence="3" type="ORF">ACFPTO_01285</name>
</gene>
<dbReference type="PANTHER" id="PTHR11895:SF7">
    <property type="entry name" value="GLUTAMYL-TRNA(GLN) AMIDOTRANSFERASE SUBUNIT A, MITOCHONDRIAL"/>
    <property type="match status" value="1"/>
</dbReference>
<dbReference type="Proteomes" id="UP001596103">
    <property type="component" value="Unassembled WGS sequence"/>
</dbReference>
<comment type="caution">
    <text evidence="3">The sequence shown here is derived from an EMBL/GenBank/DDBJ whole genome shotgun (WGS) entry which is preliminary data.</text>
</comment>
<protein>
    <submittedName>
        <fullName evidence="3">Amidase</fullName>
    </submittedName>
</protein>
<dbReference type="InterPro" id="IPR036928">
    <property type="entry name" value="AS_sf"/>
</dbReference>
<feature type="domain" description="Amidase" evidence="2">
    <location>
        <begin position="27"/>
        <end position="433"/>
    </location>
</feature>
<dbReference type="Pfam" id="PF01425">
    <property type="entry name" value="Amidase"/>
    <property type="match status" value="1"/>
</dbReference>
<dbReference type="PANTHER" id="PTHR11895">
    <property type="entry name" value="TRANSAMIDASE"/>
    <property type="match status" value="1"/>
</dbReference>
<evidence type="ECO:0000259" key="2">
    <source>
        <dbReference type="Pfam" id="PF01425"/>
    </source>
</evidence>
<dbReference type="InterPro" id="IPR000120">
    <property type="entry name" value="Amidase"/>
</dbReference>
<keyword evidence="4" id="KW-1185">Reference proteome</keyword>
<sequence length="455" mass="48393">MANDVSFLSIAELIRSYRDRSLSPVDVAEAFFGRIERLDGELHSYVEITRDLALAQAREAERNYASGNTSAALAGVPISIKDAFHIAGVPTTLGSDMYRGLVAKGDSGLVRRLRASGAVFLGKTNTAEFGQSATTDNMLGPDTANPWDITRTSGGSSGGAAASVAARLTTVAVGSDGGGSIRIPAAFSGIFGLKPSPGLCKDESGFRAMTEFVSAGPMARSVADARILLGVLADATFERGTDKRPLRVCYCPAPENRPVDPGVAALVESAARSFESLGHYVEKDHPPIEGWGDIFGPLVLEEEHRERGHLLKLCSERLTRYERSALEAALAMDPAAVRRARELLPGFRSRLAAFFERYDIVLTPATAVPPFPLGERPEFIHDVAVDWLWGAFPFAAPFNVGGVAASAVPCGLVGGLPVSVQVVAAAGAERLLLDISQDFEEAIAFDRGKLDSMWS</sequence>